<dbReference type="EnsemblMetazoa" id="XM_003726338">
    <property type="protein sequence ID" value="XP_003726386"/>
    <property type="gene ID" value="LOC100890296"/>
</dbReference>
<dbReference type="OrthoDB" id="10141585at2759"/>
<sequence length="435" mass="47945">METEDIDKVYKGLYAEKAMPFRHFMLGYDGGLDPVTLQSAGIDFVDIKYKMLEKGTKVYTLNPGNAEPICVYSLNLATLQTILAESSSNSEDSCDGMARVGVYELTTDYVYTMQIREDIAIELCMMWTKSKNKDEVQEETDAKDYRKLLQSRNPNFKNFLDLCFTKHYCPQNIQAVVYTRQSSTYGVLATARAVGDDFINNRTMVQEVVLPKSSISKLTVDREGYLRLGASTREPTDVAVDSVYAEVKENEVFEDKLNAAEVVPSYDDNLPTAEEYNDYKPGDQSLDYEAIDIRPLPQAASPVSSPRPDQPPPAPPGAEPVYGIIDKSTKKPKGRSKSFDQPDTPGTPTGNKPPRPPPLDTMPNSDGESPAQSTPSHRPSRPSAPPRVQRSKTQDAGMGSSGNVSLDGKDDSVVAPPRSSVKAKGHLKSETSTRF</sequence>
<evidence type="ECO:0000313" key="3">
    <source>
        <dbReference type="Proteomes" id="UP000007110"/>
    </source>
</evidence>
<accession>A0A7M7GPR9</accession>
<feature type="compositionally biased region" description="Pro residues" evidence="1">
    <location>
        <begin position="308"/>
        <end position="318"/>
    </location>
</feature>
<feature type="compositionally biased region" description="Pro residues" evidence="1">
    <location>
        <begin position="351"/>
        <end position="360"/>
    </location>
</feature>
<feature type="compositionally biased region" description="Polar residues" evidence="1">
    <location>
        <begin position="362"/>
        <end position="372"/>
    </location>
</feature>
<evidence type="ECO:0000313" key="2">
    <source>
        <dbReference type="EnsemblMetazoa" id="XP_003726386"/>
    </source>
</evidence>
<reference evidence="2" key="2">
    <citation type="submission" date="2021-01" db="UniProtKB">
        <authorList>
            <consortium name="EnsemblMetazoa"/>
        </authorList>
    </citation>
    <scope>IDENTIFICATION</scope>
</reference>
<proteinExistence type="predicted"/>
<organism evidence="2 3">
    <name type="scientific">Strongylocentrotus purpuratus</name>
    <name type="common">Purple sea urchin</name>
    <dbReference type="NCBI Taxonomy" id="7668"/>
    <lineage>
        <taxon>Eukaryota</taxon>
        <taxon>Metazoa</taxon>
        <taxon>Echinodermata</taxon>
        <taxon>Eleutherozoa</taxon>
        <taxon>Echinozoa</taxon>
        <taxon>Echinoidea</taxon>
        <taxon>Euechinoidea</taxon>
        <taxon>Echinacea</taxon>
        <taxon>Camarodonta</taxon>
        <taxon>Echinidea</taxon>
        <taxon>Strongylocentrotidae</taxon>
        <taxon>Strongylocentrotus</taxon>
    </lineage>
</organism>
<evidence type="ECO:0000256" key="1">
    <source>
        <dbReference type="SAM" id="MobiDB-lite"/>
    </source>
</evidence>
<dbReference type="OMA" id="GNAEPIC"/>
<feature type="region of interest" description="Disordered" evidence="1">
    <location>
        <begin position="298"/>
        <end position="435"/>
    </location>
</feature>
<reference evidence="3" key="1">
    <citation type="submission" date="2015-02" db="EMBL/GenBank/DDBJ databases">
        <title>Genome sequencing for Strongylocentrotus purpuratus.</title>
        <authorList>
            <person name="Murali S."/>
            <person name="Liu Y."/>
            <person name="Vee V."/>
            <person name="English A."/>
            <person name="Wang M."/>
            <person name="Skinner E."/>
            <person name="Han Y."/>
            <person name="Muzny D.M."/>
            <person name="Worley K.C."/>
            <person name="Gibbs R.A."/>
        </authorList>
    </citation>
    <scope>NUCLEOTIDE SEQUENCE</scope>
</reference>
<name>A0A7M7GPR9_STRPU</name>
<dbReference type="GeneID" id="100890296"/>
<keyword evidence="3" id="KW-1185">Reference proteome</keyword>
<dbReference type="AlphaFoldDB" id="A0A7M7GPR9"/>
<protein>
    <submittedName>
        <fullName evidence="2">Uncharacterized protein</fullName>
    </submittedName>
</protein>
<dbReference type="InParanoid" id="A0A7M7GPR9"/>
<dbReference type="KEGG" id="spu:100890296"/>
<dbReference type="Proteomes" id="UP000007110">
    <property type="component" value="Unassembled WGS sequence"/>
</dbReference>
<dbReference type="RefSeq" id="XP_003726386.2">
    <property type="nucleotide sequence ID" value="XM_003726338.3"/>
</dbReference>
<feature type="region of interest" description="Disordered" evidence="1">
    <location>
        <begin position="264"/>
        <end position="284"/>
    </location>
</feature>